<dbReference type="SUPFAM" id="SSF81648">
    <property type="entry name" value="a domain/subunit of cytochrome bc1 complex (Ubiquinol-cytochrome c reductase)"/>
    <property type="match status" value="1"/>
</dbReference>
<feature type="transmembrane region" description="Helical" evidence="6">
    <location>
        <begin position="206"/>
        <end position="229"/>
    </location>
</feature>
<dbReference type="GO" id="GO:0022904">
    <property type="term" value="P:respiratory electron transport chain"/>
    <property type="evidence" value="ECO:0007669"/>
    <property type="project" value="InterPro"/>
</dbReference>
<dbReference type="RefSeq" id="WP_185082023.1">
    <property type="nucleotide sequence ID" value="NZ_JACHJB010000001.1"/>
</dbReference>
<dbReference type="Pfam" id="PF13631">
    <property type="entry name" value="Cytochrom_B_N_2"/>
    <property type="match status" value="1"/>
</dbReference>
<evidence type="ECO:0000259" key="7">
    <source>
        <dbReference type="PROSITE" id="PS51002"/>
    </source>
</evidence>
<sequence length="442" mass="47886">MAIWSFVVLVLTGLFLMVFFKPDMSPVLYQGVYTPLRGIPVSRAFDSTMHLSLEVRGGLFVRQVHHWSALVFAAAVALQLLRMFVTGAFRRPRVRQWLIWVTLLPLGMAAGESGNILPDDMLSGGSLWLIQSVLLSVPVVGTHAVQLLFGSEFPGESIIPVMYWAHVLVIPAAVAVLLGAREWLVRRNGHSRFAASVPGRRSARPVMAGATLGVLVVLGVAFQIAPIWLYGPAGPGQISAGSVPDWYMGFLDGALRIMPGWELTIGVYTLSLAVLVPALVVPGVFFTVLAGYPMAERLILRRLARHDALGRPKAKGRMAKEGTGPATLDRPREAAVRTGVAAAGVAFYGLLWAAAANDQLAHEFQLSVEAVTIFFRFAVVIGPFIAFWVTHRLCLGLRLRDRHIREHGPESGVIVRGARGGFHDRSGSDDHGRLPAGAAPPR</sequence>
<protein>
    <recommendedName>
        <fullName evidence="3">Cytochrome bc1 complex cytochrome b subunit</fullName>
        <ecNumber evidence="2">7.1.1.8</ecNumber>
    </recommendedName>
    <alternativeName>
        <fullName evidence="5">Cytochrome bc1 reductase complex subunit QcrB</fullName>
    </alternativeName>
</protein>
<dbReference type="PROSITE" id="PS51002">
    <property type="entry name" value="CYTB_NTER"/>
    <property type="match status" value="1"/>
</dbReference>
<dbReference type="InterPro" id="IPR027387">
    <property type="entry name" value="Cytb/b6-like_sf"/>
</dbReference>
<dbReference type="EMBL" id="JACHJB010000001">
    <property type="protein sequence ID" value="MBB6343803.1"/>
    <property type="molecule type" value="Genomic_DNA"/>
</dbReference>
<dbReference type="GO" id="GO:0016020">
    <property type="term" value="C:membrane"/>
    <property type="evidence" value="ECO:0007669"/>
    <property type="project" value="InterPro"/>
</dbReference>
<comment type="caution">
    <text evidence="8">The sequence shown here is derived from an EMBL/GenBank/DDBJ whole genome shotgun (WGS) entry which is preliminary data.</text>
</comment>
<dbReference type="InterPro" id="IPR036150">
    <property type="entry name" value="Cyt_b/b6_C_sf"/>
</dbReference>
<feature type="transmembrane region" description="Helical" evidence="6">
    <location>
        <begin position="373"/>
        <end position="395"/>
    </location>
</feature>
<feature type="transmembrane region" description="Helical" evidence="6">
    <location>
        <begin position="334"/>
        <end position="353"/>
    </location>
</feature>
<evidence type="ECO:0000256" key="1">
    <source>
        <dbReference type="ARBA" id="ARBA00001971"/>
    </source>
</evidence>
<keyword evidence="6" id="KW-0472">Membrane</keyword>
<keyword evidence="6" id="KW-1133">Transmembrane helix</keyword>
<evidence type="ECO:0000256" key="5">
    <source>
        <dbReference type="ARBA" id="ARBA00029568"/>
    </source>
</evidence>
<proteinExistence type="predicted"/>
<reference evidence="8 9" key="1">
    <citation type="submission" date="2020-08" db="EMBL/GenBank/DDBJ databases">
        <title>Sequencing the genomes of 1000 actinobacteria strains.</title>
        <authorList>
            <person name="Klenk H.-P."/>
        </authorList>
    </citation>
    <scope>NUCLEOTIDE SEQUENCE [LARGE SCALE GENOMIC DNA]</scope>
    <source>
        <strain evidence="8 9">DSM 45913</strain>
    </source>
</reference>
<evidence type="ECO:0000313" key="8">
    <source>
        <dbReference type="EMBL" id="MBB6343803.1"/>
    </source>
</evidence>
<feature type="domain" description="Cytochrome b/b6 N-terminal region profile" evidence="7">
    <location>
        <begin position="1"/>
        <end position="194"/>
    </location>
</feature>
<feature type="transmembrane region" description="Helical" evidence="6">
    <location>
        <begin position="265"/>
        <end position="292"/>
    </location>
</feature>
<dbReference type="GO" id="GO:0008121">
    <property type="term" value="F:quinol-cytochrome-c reductase activity"/>
    <property type="evidence" value="ECO:0007669"/>
    <property type="project" value="UniProtKB-EC"/>
</dbReference>
<comment type="cofactor">
    <cofactor evidence="1">
        <name>heme</name>
        <dbReference type="ChEBI" id="CHEBI:30413"/>
    </cofactor>
</comment>
<name>A0A7X0ETV8_9ACTN</name>
<feature type="transmembrane region" description="Helical" evidence="6">
    <location>
        <begin position="64"/>
        <end position="85"/>
    </location>
</feature>
<dbReference type="Proteomes" id="UP000583800">
    <property type="component" value="Unassembled WGS sequence"/>
</dbReference>
<feature type="transmembrane region" description="Helical" evidence="6">
    <location>
        <begin position="97"/>
        <end position="117"/>
    </location>
</feature>
<evidence type="ECO:0000256" key="4">
    <source>
        <dbReference type="ARBA" id="ARBA00029351"/>
    </source>
</evidence>
<feature type="transmembrane region" description="Helical" evidence="6">
    <location>
        <begin position="163"/>
        <end position="185"/>
    </location>
</feature>
<gene>
    <name evidence="8" type="ORF">FHU36_000312</name>
</gene>
<dbReference type="AlphaFoldDB" id="A0A7X0ETV8"/>
<evidence type="ECO:0000256" key="2">
    <source>
        <dbReference type="ARBA" id="ARBA00012951"/>
    </source>
</evidence>
<keyword evidence="9" id="KW-1185">Reference proteome</keyword>
<dbReference type="GO" id="GO:0016491">
    <property type="term" value="F:oxidoreductase activity"/>
    <property type="evidence" value="ECO:0007669"/>
    <property type="project" value="InterPro"/>
</dbReference>
<evidence type="ECO:0000313" key="9">
    <source>
        <dbReference type="Proteomes" id="UP000583800"/>
    </source>
</evidence>
<accession>A0A7X0ETV8</accession>
<dbReference type="SUPFAM" id="SSF81342">
    <property type="entry name" value="Transmembrane di-heme cytochromes"/>
    <property type="match status" value="1"/>
</dbReference>
<dbReference type="InterPro" id="IPR016174">
    <property type="entry name" value="Di-haem_cyt_TM"/>
</dbReference>
<evidence type="ECO:0000256" key="3">
    <source>
        <dbReference type="ARBA" id="ARBA00016116"/>
    </source>
</evidence>
<dbReference type="Gene3D" id="1.20.810.10">
    <property type="entry name" value="Cytochrome Bc1 Complex, Chain C"/>
    <property type="match status" value="1"/>
</dbReference>
<keyword evidence="6" id="KW-0812">Transmembrane</keyword>
<dbReference type="EC" id="7.1.1.8" evidence="2"/>
<dbReference type="PANTHER" id="PTHR19271:SF16">
    <property type="entry name" value="CYTOCHROME B"/>
    <property type="match status" value="1"/>
</dbReference>
<organism evidence="8 9">
    <name type="scientific">Nonomuraea muscovyensis</name>
    <dbReference type="NCBI Taxonomy" id="1124761"/>
    <lineage>
        <taxon>Bacteria</taxon>
        <taxon>Bacillati</taxon>
        <taxon>Actinomycetota</taxon>
        <taxon>Actinomycetes</taxon>
        <taxon>Streptosporangiales</taxon>
        <taxon>Streptosporangiaceae</taxon>
        <taxon>Nonomuraea</taxon>
    </lineage>
</organism>
<comment type="catalytic activity">
    <reaction evidence="4">
        <text>a quinol + 2 Fe(III)-[cytochrome c](out) = a quinone + 2 Fe(II)-[cytochrome c](out) + 2 H(+)(out)</text>
        <dbReference type="Rhea" id="RHEA:11484"/>
        <dbReference type="Rhea" id="RHEA-COMP:10350"/>
        <dbReference type="Rhea" id="RHEA-COMP:14399"/>
        <dbReference type="ChEBI" id="CHEBI:15378"/>
        <dbReference type="ChEBI" id="CHEBI:24646"/>
        <dbReference type="ChEBI" id="CHEBI:29033"/>
        <dbReference type="ChEBI" id="CHEBI:29034"/>
        <dbReference type="ChEBI" id="CHEBI:132124"/>
        <dbReference type="EC" id="7.1.1.8"/>
    </reaction>
</comment>
<evidence type="ECO:0000256" key="6">
    <source>
        <dbReference type="SAM" id="Phobius"/>
    </source>
</evidence>
<dbReference type="InterPro" id="IPR005797">
    <property type="entry name" value="Cyt_b/b6_N"/>
</dbReference>
<dbReference type="PANTHER" id="PTHR19271">
    <property type="entry name" value="CYTOCHROME B"/>
    <property type="match status" value="1"/>
</dbReference>